<protein>
    <submittedName>
        <fullName evidence="1">Uncharacterized protein</fullName>
    </submittedName>
</protein>
<accession>A0A0J8R331</accession>
<gene>
    <name evidence="1" type="ORF">CISG_07514</name>
</gene>
<reference evidence="2" key="1">
    <citation type="journal article" date="2010" name="Genome Res.">
        <title>Population genomic sequencing of Coccidioides fungi reveals recent hybridization and transposon control.</title>
        <authorList>
            <person name="Neafsey D.E."/>
            <person name="Barker B.M."/>
            <person name="Sharpton T.J."/>
            <person name="Stajich J.E."/>
            <person name="Park D.J."/>
            <person name="Whiston E."/>
            <person name="Hung C.-Y."/>
            <person name="McMahan C."/>
            <person name="White J."/>
            <person name="Sykes S."/>
            <person name="Heiman D."/>
            <person name="Young S."/>
            <person name="Zeng Q."/>
            <person name="Abouelleil A."/>
            <person name="Aftuck L."/>
            <person name="Bessette D."/>
            <person name="Brown A."/>
            <person name="FitzGerald M."/>
            <person name="Lui A."/>
            <person name="Macdonald J.P."/>
            <person name="Priest M."/>
            <person name="Orbach M.J."/>
            <person name="Galgiani J.N."/>
            <person name="Kirkland T.N."/>
            <person name="Cole G.T."/>
            <person name="Birren B.W."/>
            <person name="Henn M.R."/>
            <person name="Taylor J.W."/>
            <person name="Rounsley S.D."/>
        </authorList>
    </citation>
    <scope>NUCLEOTIDE SEQUENCE [LARGE SCALE GENOMIC DNA]</scope>
    <source>
        <strain evidence="2">RMSCC 3703</strain>
    </source>
</reference>
<sequence>MVDAHCGLTGNRKLMRVTEPFFNRCSLLYNISGASGSPALGYVCTAHRVFTQLVMVKAHIHKTLILGWGKIEGRVVELVLCHAVKGALETKRTTSKQITTKVGHHSTAAKCQRVKLNVQGIKRHWNRRRVVGCGPSPSSLAEAPPSTRAAHVISAQAVIMELRYRDTFGERSSHAWCWKLETLIEFVLYYSVRSTLIVIDQGEYLDSSHVPFCHTPIWSLVCANSSSP</sequence>
<dbReference type="Proteomes" id="UP000054559">
    <property type="component" value="Unassembled WGS sequence"/>
</dbReference>
<dbReference type="EMBL" id="DS268171">
    <property type="protein sequence ID" value="KMU79151.1"/>
    <property type="molecule type" value="Genomic_DNA"/>
</dbReference>
<evidence type="ECO:0000313" key="1">
    <source>
        <dbReference type="EMBL" id="KMU79151.1"/>
    </source>
</evidence>
<name>A0A0J8R331_COCIT</name>
<organism evidence="1 2">
    <name type="scientific">Coccidioides immitis RMSCC 3703</name>
    <dbReference type="NCBI Taxonomy" id="454286"/>
    <lineage>
        <taxon>Eukaryota</taxon>
        <taxon>Fungi</taxon>
        <taxon>Dikarya</taxon>
        <taxon>Ascomycota</taxon>
        <taxon>Pezizomycotina</taxon>
        <taxon>Eurotiomycetes</taxon>
        <taxon>Eurotiomycetidae</taxon>
        <taxon>Onygenales</taxon>
        <taxon>Onygenaceae</taxon>
        <taxon>Coccidioides</taxon>
    </lineage>
</organism>
<dbReference type="AlphaFoldDB" id="A0A0J8R331"/>
<proteinExistence type="predicted"/>
<evidence type="ECO:0000313" key="2">
    <source>
        <dbReference type="Proteomes" id="UP000054559"/>
    </source>
</evidence>